<evidence type="ECO:0000259" key="2">
    <source>
        <dbReference type="Pfam" id="PF00206"/>
    </source>
</evidence>
<organism evidence="3 4">
    <name type="scientific">Candidatus Buchananbacteria bacterium RBG_13_36_9</name>
    <dbReference type="NCBI Taxonomy" id="1797530"/>
    <lineage>
        <taxon>Bacteria</taxon>
        <taxon>Candidatus Buchananiibacteriota</taxon>
    </lineage>
</organism>
<feature type="domain" description="Fumarate lyase N-terminal" evidence="2">
    <location>
        <begin position="87"/>
        <end position="284"/>
    </location>
</feature>
<dbReference type="PANTHER" id="PTHR43172">
    <property type="entry name" value="ADENYLOSUCCINATE LYASE"/>
    <property type="match status" value="1"/>
</dbReference>
<reference evidence="3 4" key="1">
    <citation type="journal article" date="2016" name="Nat. Commun.">
        <title>Thousands of microbial genomes shed light on interconnected biogeochemical processes in an aquifer system.</title>
        <authorList>
            <person name="Anantharaman K."/>
            <person name="Brown C.T."/>
            <person name="Hug L.A."/>
            <person name="Sharon I."/>
            <person name="Castelle C.J."/>
            <person name="Probst A.J."/>
            <person name="Thomas B.C."/>
            <person name="Singh A."/>
            <person name="Wilkins M.J."/>
            <person name="Karaoz U."/>
            <person name="Brodie E.L."/>
            <person name="Williams K.H."/>
            <person name="Hubbard S.S."/>
            <person name="Banfield J.F."/>
        </authorList>
    </citation>
    <scope>NUCLEOTIDE SEQUENCE [LARGE SCALE GENOMIC DNA]</scope>
</reference>
<dbReference type="GO" id="GO:0005829">
    <property type="term" value="C:cytosol"/>
    <property type="evidence" value="ECO:0007669"/>
    <property type="project" value="TreeGrafter"/>
</dbReference>
<dbReference type="InterPro" id="IPR024083">
    <property type="entry name" value="Fumarase/histidase_N"/>
</dbReference>
<comment type="caution">
    <text evidence="3">The sequence shown here is derived from an EMBL/GenBank/DDBJ whole genome shotgun (WGS) entry which is preliminary data.</text>
</comment>
<proteinExistence type="predicted"/>
<gene>
    <name evidence="3" type="ORF">A2Y82_05565</name>
</gene>
<evidence type="ECO:0000313" key="4">
    <source>
        <dbReference type="Proteomes" id="UP000176498"/>
    </source>
</evidence>
<name>A0A1G1XQM3_9BACT</name>
<dbReference type="EMBL" id="MHHZ01000012">
    <property type="protein sequence ID" value="OGY41890.1"/>
    <property type="molecule type" value="Genomic_DNA"/>
</dbReference>
<dbReference type="SUPFAM" id="SSF48557">
    <property type="entry name" value="L-aspartase-like"/>
    <property type="match status" value="1"/>
</dbReference>
<protein>
    <recommendedName>
        <fullName evidence="2">Fumarate lyase N-terminal domain-containing protein</fullName>
    </recommendedName>
</protein>
<dbReference type="AlphaFoldDB" id="A0A1G1XQM3"/>
<dbReference type="PROSITE" id="PS00163">
    <property type="entry name" value="FUMARATE_LYASES"/>
    <property type="match status" value="1"/>
</dbReference>
<dbReference type="Gene3D" id="1.20.200.10">
    <property type="entry name" value="Fumarase/aspartase (Central domain)"/>
    <property type="match status" value="1"/>
</dbReference>
<sequence>MIERYSDPEIKKIWTNEEKLKRWQDTELAVIKARTKLGTYPSNVYDLIANTLKNTPIDIKDWLAKEEKTRHDLNAFLLERTQHLERVLHQFFHDSMTSYDTEEAPMSLMLLASVAVVEKACYKLLGILSDKVKRYQFTPMLGKTHGQEAKLQSVGKRFFTWYVKLLVSFLELQKAKENIYFSKLSGAIGNYQGVTPEEEKIALEIMGLKPFKGATQIMPRQLHQPLANALTMIIGSLSQMAMDIRLGARSGNKIFQEYFDKKQMGSSAMPHKKNPIDDENQEGMFILGKNYAQMLRDIMVTWEERSIEQSSVERVAWPDLFHVVMRSFKNMTRVIEKLLIFNDNMLLEIINSKGCYASEDVKEWLMKKGEPYGLTYEDAYRIVQLAAENAHDVSPYRKALRANPPDSLEAAQKLLQIMDEQFRHACNSYDGIDDIIIGCKLTYTPELGISAEEIERWKSILLKIFNRETIESFLEIFSIKYQLRNEHFLFEELK</sequence>
<evidence type="ECO:0000313" key="3">
    <source>
        <dbReference type="EMBL" id="OGY41890.1"/>
    </source>
</evidence>
<dbReference type="GO" id="GO:0044208">
    <property type="term" value="P:'de novo' AMP biosynthetic process"/>
    <property type="evidence" value="ECO:0007669"/>
    <property type="project" value="TreeGrafter"/>
</dbReference>
<dbReference type="InterPro" id="IPR008948">
    <property type="entry name" value="L-Aspartase-like"/>
</dbReference>
<accession>A0A1G1XQM3</accession>
<evidence type="ECO:0000256" key="1">
    <source>
        <dbReference type="ARBA" id="ARBA00023239"/>
    </source>
</evidence>
<keyword evidence="1" id="KW-0456">Lyase</keyword>
<dbReference type="Pfam" id="PF00206">
    <property type="entry name" value="Lyase_1"/>
    <property type="match status" value="1"/>
</dbReference>
<dbReference type="Proteomes" id="UP000176498">
    <property type="component" value="Unassembled WGS sequence"/>
</dbReference>
<dbReference type="GO" id="GO:0004018">
    <property type="term" value="F:N6-(1,2-dicarboxyethyl)AMP AMP-lyase (fumarate-forming) activity"/>
    <property type="evidence" value="ECO:0007669"/>
    <property type="project" value="TreeGrafter"/>
</dbReference>
<dbReference type="GO" id="GO:0070626">
    <property type="term" value="F:(S)-2-(5-amino-1-(5-phospho-D-ribosyl)imidazole-4-carboxamido) succinate lyase (fumarate-forming) activity"/>
    <property type="evidence" value="ECO:0007669"/>
    <property type="project" value="TreeGrafter"/>
</dbReference>
<dbReference type="InterPro" id="IPR000362">
    <property type="entry name" value="Fumarate_lyase_fam"/>
</dbReference>
<dbReference type="InterPro" id="IPR020557">
    <property type="entry name" value="Fumarate_lyase_CS"/>
</dbReference>
<dbReference type="Gene3D" id="1.10.275.10">
    <property type="entry name" value="Fumarase/aspartase (N-terminal domain)"/>
    <property type="match status" value="1"/>
</dbReference>
<dbReference type="PRINTS" id="PR00149">
    <property type="entry name" value="FUMRATELYASE"/>
</dbReference>
<dbReference type="InterPro" id="IPR022761">
    <property type="entry name" value="Fumarate_lyase_N"/>
</dbReference>
<dbReference type="PANTHER" id="PTHR43172:SF1">
    <property type="entry name" value="ADENYLOSUCCINATE LYASE"/>
    <property type="match status" value="1"/>
</dbReference>